<dbReference type="PANTHER" id="PTHR46825:SF15">
    <property type="entry name" value="BETA-LACTAMASE-RELATED DOMAIN-CONTAINING PROTEIN"/>
    <property type="match status" value="1"/>
</dbReference>
<dbReference type="Proteomes" id="UP000521199">
    <property type="component" value="Unassembled WGS sequence"/>
</dbReference>
<accession>A0A7W8D8K4</accession>
<dbReference type="PANTHER" id="PTHR46825">
    <property type="entry name" value="D-ALANYL-D-ALANINE-CARBOXYPEPTIDASE/ENDOPEPTIDASE AMPH"/>
    <property type="match status" value="1"/>
</dbReference>
<protein>
    <submittedName>
        <fullName evidence="3">CubicO group peptidase (Beta-lactamase class C family)</fullName>
    </submittedName>
</protein>
<evidence type="ECO:0000313" key="3">
    <source>
        <dbReference type="EMBL" id="MBB5208770.1"/>
    </source>
</evidence>
<dbReference type="InterPro" id="IPR050491">
    <property type="entry name" value="AmpC-like"/>
</dbReference>
<dbReference type="Gene3D" id="3.40.710.10">
    <property type="entry name" value="DD-peptidase/beta-lactamase superfamily"/>
    <property type="match status" value="1"/>
</dbReference>
<evidence type="ECO:0000256" key="1">
    <source>
        <dbReference type="SAM" id="SignalP"/>
    </source>
</evidence>
<keyword evidence="4" id="KW-1185">Reference proteome</keyword>
<dbReference type="EMBL" id="JACHHP010000004">
    <property type="protein sequence ID" value="MBB5208770.1"/>
    <property type="molecule type" value="Genomic_DNA"/>
</dbReference>
<feature type="domain" description="Beta-lactamase-related" evidence="2">
    <location>
        <begin position="26"/>
        <end position="365"/>
    </location>
</feature>
<comment type="caution">
    <text evidence="3">The sequence shown here is derived from an EMBL/GenBank/DDBJ whole genome shotgun (WGS) entry which is preliminary data.</text>
</comment>
<dbReference type="InterPro" id="IPR001466">
    <property type="entry name" value="Beta-lactam-related"/>
</dbReference>
<reference evidence="3 4" key="1">
    <citation type="submission" date="2020-08" db="EMBL/GenBank/DDBJ databases">
        <title>Genomic Encyclopedia of Type Strains, Phase IV (KMG-IV): sequencing the most valuable type-strain genomes for metagenomic binning, comparative biology and taxonomic classification.</title>
        <authorList>
            <person name="Goeker M."/>
        </authorList>
    </citation>
    <scope>NUCLEOTIDE SEQUENCE [LARGE SCALE GENOMIC DNA]</scope>
    <source>
        <strain evidence="3 4">DSM 24163</strain>
    </source>
</reference>
<evidence type="ECO:0000313" key="4">
    <source>
        <dbReference type="Proteomes" id="UP000521199"/>
    </source>
</evidence>
<sequence length="521" mass="56560">MGCRTLLLCCALLGWSGVRADARADLDAMFDDTMARYRLPGLAVGVITDGEVSYVRTAGELRAGEGKAIDRDTLFKIASNSKAMTTALLARLVDAGRLRWDDPVTRHLPAFRMHDPWVTREIQVRDLLIHNSGLGEGAGDLMLWPEPNAYTRADILAGLAHLKPTHSFRAHYSYDNLLYVVAGEVAAAAGGAPYETLLQREVFEPLGLARCRVGEFGLDAVGNVAQPHMREGDGNRVIREDAAVVPASTSAAAGGVRCSLGAMLRWARVWLDPDHTLPSGAPWLSPEQRRMLWTAHMPMPLSARQRAWDDGHFLAYGFGWRLSDVDGEYRVSHTGTLAGMYSLLTLLPDRRSGFVILINGDGSDARTVLGQALVKHFTAPGQQRGVAYYADALAAERAEASAGGSAPRDAAARAPTAPAALGPWLGVYRDPWFGEVRLCAEGERVVFRARKSPRLVGTVQRVGARDLVDWDDPSVDAEPWLAFAAADGGADVRLTLSHVDPQADFSYDYADLAFTRVRGCD</sequence>
<proteinExistence type="predicted"/>
<name>A0A7W8D8K4_9GAMM</name>
<feature type="signal peptide" evidence="1">
    <location>
        <begin position="1"/>
        <end position="20"/>
    </location>
</feature>
<feature type="chain" id="PRO_5030769564" evidence="1">
    <location>
        <begin position="21"/>
        <end position="521"/>
    </location>
</feature>
<dbReference type="SUPFAM" id="SSF56601">
    <property type="entry name" value="beta-lactamase/transpeptidase-like"/>
    <property type="match status" value="1"/>
</dbReference>
<gene>
    <name evidence="3" type="ORF">HNQ52_002320</name>
</gene>
<dbReference type="RefSeq" id="WP_183961323.1">
    <property type="nucleotide sequence ID" value="NZ_JACHHP010000004.1"/>
</dbReference>
<organism evidence="3 4">
    <name type="scientific">Chiayiivirga flava</name>
    <dbReference type="NCBI Taxonomy" id="659595"/>
    <lineage>
        <taxon>Bacteria</taxon>
        <taxon>Pseudomonadati</taxon>
        <taxon>Pseudomonadota</taxon>
        <taxon>Gammaproteobacteria</taxon>
        <taxon>Lysobacterales</taxon>
        <taxon>Lysobacteraceae</taxon>
        <taxon>Chiayiivirga</taxon>
    </lineage>
</organism>
<evidence type="ECO:0000259" key="2">
    <source>
        <dbReference type="Pfam" id="PF00144"/>
    </source>
</evidence>
<dbReference type="AlphaFoldDB" id="A0A7W8D8K4"/>
<keyword evidence="1" id="KW-0732">Signal</keyword>
<dbReference type="Pfam" id="PF00144">
    <property type="entry name" value="Beta-lactamase"/>
    <property type="match status" value="1"/>
</dbReference>
<dbReference type="InterPro" id="IPR012338">
    <property type="entry name" value="Beta-lactam/transpept-like"/>
</dbReference>